<feature type="compositionally biased region" description="Pro residues" evidence="16">
    <location>
        <begin position="1098"/>
        <end position="1107"/>
    </location>
</feature>
<keyword evidence="8 13" id="KW-0378">Hydrolase</keyword>
<dbReference type="GO" id="GO:0004534">
    <property type="term" value="F:5'-3' RNA exonuclease activity"/>
    <property type="evidence" value="ECO:0007669"/>
    <property type="project" value="UniProtKB-UniRule"/>
</dbReference>
<evidence type="ECO:0000256" key="14">
    <source>
        <dbReference type="PROSITE-ProRule" id="PRU00047"/>
    </source>
</evidence>
<keyword evidence="3" id="KW-0698">rRNA processing</keyword>
<evidence type="ECO:0000256" key="9">
    <source>
        <dbReference type="ARBA" id="ARBA00022833"/>
    </source>
</evidence>
<dbReference type="InterPro" id="IPR041412">
    <property type="entry name" value="Xrn1_helical"/>
</dbReference>
<dbReference type="GO" id="GO:0006397">
    <property type="term" value="P:mRNA processing"/>
    <property type="evidence" value="ECO:0007669"/>
    <property type="project" value="UniProtKB-UniRule"/>
</dbReference>
<evidence type="ECO:0000256" key="10">
    <source>
        <dbReference type="ARBA" id="ARBA00022839"/>
    </source>
</evidence>
<evidence type="ECO:0000259" key="17">
    <source>
        <dbReference type="PROSITE" id="PS50158"/>
    </source>
</evidence>
<dbReference type="Gene3D" id="3.40.50.12390">
    <property type="match status" value="2"/>
</dbReference>
<evidence type="ECO:0000256" key="13">
    <source>
        <dbReference type="PIRNR" id="PIRNR037239"/>
    </source>
</evidence>
<feature type="domain" description="CCHC-type" evidence="17">
    <location>
        <begin position="263"/>
        <end position="277"/>
    </location>
</feature>
<dbReference type="AlphaFoldDB" id="A0A1D1Y7H4"/>
<dbReference type="GO" id="GO:0006364">
    <property type="term" value="P:rRNA processing"/>
    <property type="evidence" value="ECO:0007669"/>
    <property type="project" value="UniProtKB-KW"/>
</dbReference>
<feature type="compositionally biased region" description="Polar residues" evidence="16">
    <location>
        <begin position="966"/>
        <end position="976"/>
    </location>
</feature>
<reference evidence="18" key="1">
    <citation type="submission" date="2015-07" db="EMBL/GenBank/DDBJ databases">
        <title>Transcriptome Assembly of Anthurium amnicola.</title>
        <authorList>
            <person name="Suzuki J."/>
        </authorList>
    </citation>
    <scope>NUCLEOTIDE SEQUENCE</scope>
</reference>
<evidence type="ECO:0000256" key="4">
    <source>
        <dbReference type="ARBA" id="ARBA00022664"/>
    </source>
</evidence>
<protein>
    <recommendedName>
        <fullName evidence="13">5'-3' exoribonuclease</fullName>
        <ecNumber evidence="13">3.1.13.-</ecNumber>
    </recommendedName>
</protein>
<dbReference type="InterPro" id="IPR036875">
    <property type="entry name" value="Znf_CCHC_sf"/>
</dbReference>
<feature type="region of interest" description="Disordered" evidence="16">
    <location>
        <begin position="1057"/>
        <end position="1107"/>
    </location>
</feature>
<evidence type="ECO:0000256" key="15">
    <source>
        <dbReference type="SAM" id="Coils"/>
    </source>
</evidence>
<dbReference type="InterPro" id="IPR027073">
    <property type="entry name" value="5_3_exoribonuclease"/>
</dbReference>
<dbReference type="InterPro" id="IPR017151">
    <property type="entry name" value="Xrn2/3/4"/>
</dbReference>
<keyword evidence="7 14" id="KW-0863">Zinc-finger</keyword>
<dbReference type="SMART" id="SM00343">
    <property type="entry name" value="ZnF_C2HC"/>
    <property type="match status" value="1"/>
</dbReference>
<dbReference type="GO" id="GO:0003723">
    <property type="term" value="F:RNA binding"/>
    <property type="evidence" value="ECO:0007669"/>
    <property type="project" value="TreeGrafter"/>
</dbReference>
<evidence type="ECO:0000256" key="1">
    <source>
        <dbReference type="ARBA" id="ARBA00004123"/>
    </source>
</evidence>
<keyword evidence="12" id="KW-0539">Nucleus</keyword>
<evidence type="ECO:0000256" key="5">
    <source>
        <dbReference type="ARBA" id="ARBA00022722"/>
    </source>
</evidence>
<dbReference type="PIRSF" id="PIRSF037239">
    <property type="entry name" value="Exonuclease_Xrn2"/>
    <property type="match status" value="1"/>
</dbReference>
<comment type="function">
    <text evidence="13">Possesses 5'-&gt;3' exoribonuclease activity. Acts as an endogenous post-transcriptional gene silencing (PTGS) suppressor.</text>
</comment>
<dbReference type="InterPro" id="IPR004859">
    <property type="entry name" value="Xrn1_N"/>
</dbReference>
<dbReference type="FunFam" id="3.40.50.12390:FF:000003">
    <property type="entry name" value="5'-3' exoribonuclease"/>
    <property type="match status" value="1"/>
</dbReference>
<proteinExistence type="inferred from homology"/>
<dbReference type="GO" id="GO:0008270">
    <property type="term" value="F:zinc ion binding"/>
    <property type="evidence" value="ECO:0007669"/>
    <property type="project" value="UniProtKB-KW"/>
</dbReference>
<dbReference type="InterPro" id="IPR001878">
    <property type="entry name" value="Znf_CCHC"/>
</dbReference>
<keyword evidence="11 15" id="KW-0175">Coiled coil</keyword>
<comment type="similarity">
    <text evidence="2 13">Belongs to the 5'-3' exonuclease family. XRN2/RAT1 subfamily.</text>
</comment>
<dbReference type="Pfam" id="PF03159">
    <property type="entry name" value="XRN_N"/>
    <property type="match status" value="1"/>
</dbReference>
<dbReference type="GO" id="GO:0000956">
    <property type="term" value="P:nuclear-transcribed mRNA catabolic process"/>
    <property type="evidence" value="ECO:0007669"/>
    <property type="project" value="TreeGrafter"/>
</dbReference>
<dbReference type="EMBL" id="GDJX01017352">
    <property type="protein sequence ID" value="JAT50584.1"/>
    <property type="molecule type" value="Transcribed_RNA"/>
</dbReference>
<evidence type="ECO:0000256" key="11">
    <source>
        <dbReference type="ARBA" id="ARBA00023054"/>
    </source>
</evidence>
<dbReference type="GO" id="GO:0010587">
    <property type="term" value="P:miRNA catabolic process"/>
    <property type="evidence" value="ECO:0007669"/>
    <property type="project" value="UniProtKB-ARBA"/>
</dbReference>
<evidence type="ECO:0000256" key="12">
    <source>
        <dbReference type="ARBA" id="ARBA00023242"/>
    </source>
</evidence>
<feature type="region of interest" description="Disordered" evidence="16">
    <location>
        <begin position="915"/>
        <end position="1011"/>
    </location>
</feature>
<evidence type="ECO:0000256" key="6">
    <source>
        <dbReference type="ARBA" id="ARBA00022723"/>
    </source>
</evidence>
<dbReference type="CDD" id="cd18673">
    <property type="entry name" value="PIN_XRN1-2-like"/>
    <property type="match status" value="1"/>
</dbReference>
<evidence type="ECO:0000256" key="3">
    <source>
        <dbReference type="ARBA" id="ARBA00022552"/>
    </source>
</evidence>
<dbReference type="FunFam" id="1.25.40.1050:FF:000002">
    <property type="entry name" value="5'-3' exoribonuclease"/>
    <property type="match status" value="1"/>
</dbReference>
<keyword evidence="4 13" id="KW-0507">mRNA processing</keyword>
<dbReference type="PANTHER" id="PTHR12341">
    <property type="entry name" value="5'-&gt;3' EXORIBONUCLEASE"/>
    <property type="match status" value="1"/>
</dbReference>
<feature type="coiled-coil region" evidence="15">
    <location>
        <begin position="520"/>
        <end position="547"/>
    </location>
</feature>
<dbReference type="SUPFAM" id="SSF57756">
    <property type="entry name" value="Retrovirus zinc finger-like domains"/>
    <property type="match status" value="1"/>
</dbReference>
<dbReference type="FunFam" id="3.40.50.12390:FF:000001">
    <property type="entry name" value="5'-3' exoribonuclease"/>
    <property type="match status" value="1"/>
</dbReference>
<dbReference type="GO" id="GO:0005634">
    <property type="term" value="C:nucleus"/>
    <property type="evidence" value="ECO:0007669"/>
    <property type="project" value="UniProtKB-SubCell"/>
</dbReference>
<evidence type="ECO:0000256" key="8">
    <source>
        <dbReference type="ARBA" id="ARBA00022801"/>
    </source>
</evidence>
<keyword evidence="6" id="KW-0479">Metal-binding</keyword>
<dbReference type="Pfam" id="PF17846">
    <property type="entry name" value="XRN_M"/>
    <property type="match status" value="1"/>
</dbReference>
<dbReference type="EC" id="3.1.13.-" evidence="13"/>
<feature type="compositionally biased region" description="Basic and acidic residues" evidence="16">
    <location>
        <begin position="1071"/>
        <end position="1081"/>
    </location>
</feature>
<keyword evidence="5 13" id="KW-0540">Nuclease</keyword>
<keyword evidence="10 13" id="KW-0269">Exonuclease</keyword>
<dbReference type="Pfam" id="PF00098">
    <property type="entry name" value="zf-CCHC"/>
    <property type="match status" value="1"/>
</dbReference>
<organism evidence="18">
    <name type="scientific">Anthurium amnicola</name>
    <dbReference type="NCBI Taxonomy" id="1678845"/>
    <lineage>
        <taxon>Eukaryota</taxon>
        <taxon>Viridiplantae</taxon>
        <taxon>Streptophyta</taxon>
        <taxon>Embryophyta</taxon>
        <taxon>Tracheophyta</taxon>
        <taxon>Spermatophyta</taxon>
        <taxon>Magnoliopsida</taxon>
        <taxon>Liliopsida</taxon>
        <taxon>Araceae</taxon>
        <taxon>Pothoideae</taxon>
        <taxon>Potheae</taxon>
        <taxon>Anthurium</taxon>
    </lineage>
</organism>
<dbReference type="PROSITE" id="PS50158">
    <property type="entry name" value="ZF_CCHC"/>
    <property type="match status" value="1"/>
</dbReference>
<name>A0A1D1Y7H4_9ARAE</name>
<evidence type="ECO:0000313" key="18">
    <source>
        <dbReference type="EMBL" id="JAT50584.1"/>
    </source>
</evidence>
<evidence type="ECO:0000256" key="2">
    <source>
        <dbReference type="ARBA" id="ARBA00006994"/>
    </source>
</evidence>
<dbReference type="PANTHER" id="PTHR12341:SF41">
    <property type="entry name" value="5'-3' EXORIBONUCLEASE 2"/>
    <property type="match status" value="1"/>
</dbReference>
<keyword evidence="9" id="KW-0862">Zinc</keyword>
<gene>
    <name evidence="18" type="primary">XRN3_8</name>
    <name evidence="18" type="ORF">g.82992</name>
</gene>
<sequence length="1107" mass="125902">MGVPAFYRWLAEKYPMVVVDVVEEEPVVVEGVSIPIDTSKPNPNGLEFDNLYLDMNGIIHPCFHPEDRPAPVTFEEVFQCMFDYIDRLFVMVRPRKLLYMAIDGVAPRAKMNQQRSRRFRAAKDAADAAAEEEQLRQEFEREGRKLPPKQESQVFDSNVITPGTEFMAVLSIALQYYIHLRLNHDEGWKNIKVMLSDANAPGEGEHKIMSYIRLQRNLPGYDPNTRHCLYGLDADLIMLALATHEVHFSILREVVFTPGQQDKCFLCGRMGHLAADCQGSAKRKSGEFDEKSEEVAVVKKPYQFLNIWTLREYLDYEFRIPNPPFEIDFEHIVDDFIFMCFFVGNDFLPHMPTLEIREGAINLLMAVYKKELRLMGGYLTDSSKPNLKRVEHFIQAVGSYEDKIFQKRSRLHQRQAERIKREKAQAKRGDDIDPQVRPELLVPVARFGGSRLASASGPSPYKQNQLGQATTAMSVLDIRTKQSETRGGKRSQFQANKVPRISSEGTSVGAAIVEAENRLGLEINENKEELKSRLKDLLREKSDLFNSDTPDEDKVKLGEPGWKERYYEEKFCAKTPDEIETIRKDIVLKYTEGLCWVMQYYYEGVCSWQWFYPYHYAPFASDLKDLGKLKPNFELGSPFKPFTQLMGVFPAASAHALPAGFRPLMTDLNSPISDFYPTDFEVDMNGKRYAWQGVAKLPFIDEARLLAEIKKIEHTLTEEEVRRNSMMFDMLFINLSHPLSPFIFSLNDRCQQLSLKERTDVKEKIDPVASGGMNGYLCLCSGDPCPPVFKSPVKGMEDIMNNHVVCSIYKLPDLHKHIARPLAGVVIPKKTVTNEDLKPAPVLWHEDRGRRPLEHGRQNPPGTISGRQLGEAAHRLVVNSLQNNVDRNGPKSMHAAASYGVRASGMAHPNGALHRLDHRGAPRPEYPISRRHGYAYPSAGSHTDHGHGQWYSSSLSSHHQQERSVHTQYESSSTGPAHNVQYERNYYQWPADTGGRGPVQGYSQNGGYSHPPAPRPIIAQPPVPGPYAPPVSTYAPPVSTYNPYVGYQAYGAQLSEHQFDSRQRMQSSHVPADRRVYDRPQQKPNQFAALNREANRRPQPPPGYRRH</sequence>
<evidence type="ECO:0000256" key="16">
    <source>
        <dbReference type="SAM" id="MobiDB-lite"/>
    </source>
</evidence>
<dbReference type="Gene3D" id="1.25.40.1050">
    <property type="match status" value="1"/>
</dbReference>
<evidence type="ECO:0000256" key="7">
    <source>
        <dbReference type="ARBA" id="ARBA00022771"/>
    </source>
</evidence>
<comment type="subcellular location">
    <subcellularLocation>
        <location evidence="1">Nucleus</location>
    </subcellularLocation>
</comment>
<accession>A0A1D1Y7H4</accession>